<organism evidence="1 2">
    <name type="scientific">Paramuricea clavata</name>
    <name type="common">Red gorgonian</name>
    <name type="synonym">Violescent sea-whip</name>
    <dbReference type="NCBI Taxonomy" id="317549"/>
    <lineage>
        <taxon>Eukaryota</taxon>
        <taxon>Metazoa</taxon>
        <taxon>Cnidaria</taxon>
        <taxon>Anthozoa</taxon>
        <taxon>Octocorallia</taxon>
        <taxon>Malacalcyonacea</taxon>
        <taxon>Plexauridae</taxon>
        <taxon>Paramuricea</taxon>
    </lineage>
</organism>
<keyword evidence="2" id="KW-1185">Reference proteome</keyword>
<proteinExistence type="predicted"/>
<dbReference type="InterPro" id="IPR007110">
    <property type="entry name" value="Ig-like_dom"/>
</dbReference>
<protein>
    <submittedName>
        <fullName evidence="1">Turtle homolog B-like isoform X1</fullName>
    </submittedName>
</protein>
<dbReference type="Pfam" id="PF07686">
    <property type="entry name" value="V-set"/>
    <property type="match status" value="1"/>
</dbReference>
<gene>
    <name evidence="1" type="ORF">PACLA_8A041044</name>
</gene>
<dbReference type="InterPro" id="IPR013783">
    <property type="entry name" value="Ig-like_fold"/>
</dbReference>
<reference evidence="1" key="1">
    <citation type="submission" date="2020-04" db="EMBL/GenBank/DDBJ databases">
        <authorList>
            <person name="Alioto T."/>
            <person name="Alioto T."/>
            <person name="Gomez Garrido J."/>
        </authorList>
    </citation>
    <scope>NUCLEOTIDE SEQUENCE</scope>
    <source>
        <strain evidence="1">A484AB</strain>
    </source>
</reference>
<evidence type="ECO:0000313" key="2">
    <source>
        <dbReference type="Proteomes" id="UP001152795"/>
    </source>
</evidence>
<name>A0A7D9E8F2_PARCT</name>
<dbReference type="Proteomes" id="UP001152795">
    <property type="component" value="Unassembled WGS sequence"/>
</dbReference>
<dbReference type="EMBL" id="CACRXK020004880">
    <property type="protein sequence ID" value="CAB4004349.1"/>
    <property type="molecule type" value="Genomic_DNA"/>
</dbReference>
<dbReference type="PROSITE" id="PS50835">
    <property type="entry name" value="IG_LIKE"/>
    <property type="match status" value="1"/>
</dbReference>
<evidence type="ECO:0000313" key="1">
    <source>
        <dbReference type="EMBL" id="CAB4004349.1"/>
    </source>
</evidence>
<dbReference type="AlphaFoldDB" id="A0A7D9E8F2"/>
<sequence length="145" mass="16874">MRTENRTALILLSCLALNICGIENIEYLQNSKHELFKIDLHEQAGQPIQIPCDVLSYQEEIKWIEWRKSNSTTLLLVKYPNYEVYINPEFSTRLNMDKYGGLIINPLLQQDAATYECKSFMLWDNITAFVHGSSINLKIKGNFER</sequence>
<comment type="caution">
    <text evidence="1">The sequence shown here is derived from an EMBL/GenBank/DDBJ whole genome shotgun (WGS) entry which is preliminary data.</text>
</comment>
<dbReference type="SUPFAM" id="SSF48726">
    <property type="entry name" value="Immunoglobulin"/>
    <property type="match status" value="1"/>
</dbReference>
<accession>A0A7D9E8F2</accession>
<dbReference type="InterPro" id="IPR036179">
    <property type="entry name" value="Ig-like_dom_sf"/>
</dbReference>
<dbReference type="InterPro" id="IPR013106">
    <property type="entry name" value="Ig_V-set"/>
</dbReference>
<dbReference type="Gene3D" id="2.60.40.10">
    <property type="entry name" value="Immunoglobulins"/>
    <property type="match status" value="1"/>
</dbReference>